<proteinExistence type="predicted"/>
<reference evidence="2 3" key="1">
    <citation type="journal article" date="2015" name="Genome Announc.">
        <title>Complete Genome Sequence of a Novel Bacterium within the Family Rhodocyclaceae That Degrades Polycyclic Aromatic Hydrocarbons.</title>
        <authorList>
            <person name="Singleton D.R."/>
            <person name="Dickey A.N."/>
            <person name="Scholl E.H."/>
            <person name="Wright F.A."/>
            <person name="Aitken M.D."/>
        </authorList>
    </citation>
    <scope>NUCLEOTIDE SEQUENCE [LARGE SCALE GENOMIC DNA]</scope>
    <source>
        <strain evidence="3">PG1-Ca6</strain>
    </source>
</reference>
<gene>
    <name evidence="2" type="ORF">PG1C_13485</name>
</gene>
<dbReference type="STRING" id="1565605.PG1C_13485"/>
<dbReference type="Proteomes" id="UP000061603">
    <property type="component" value="Chromosome"/>
</dbReference>
<dbReference type="RefSeq" id="WP_202635278.1">
    <property type="nucleotide sequence ID" value="NZ_CP010554.1"/>
</dbReference>
<organism evidence="2 3">
    <name type="scientific">Rugosibacter aromaticivorans</name>
    <dbReference type="NCBI Taxonomy" id="1565605"/>
    <lineage>
        <taxon>Bacteria</taxon>
        <taxon>Pseudomonadati</taxon>
        <taxon>Pseudomonadota</taxon>
        <taxon>Betaproteobacteria</taxon>
        <taxon>Nitrosomonadales</taxon>
        <taxon>Sterolibacteriaceae</taxon>
        <taxon>Rugosibacter</taxon>
    </lineage>
</organism>
<dbReference type="InterPro" id="IPR019401">
    <property type="entry name" value="Znf_CHCC"/>
</dbReference>
<evidence type="ECO:0000313" key="3">
    <source>
        <dbReference type="Proteomes" id="UP000061603"/>
    </source>
</evidence>
<protein>
    <recommendedName>
        <fullName evidence="1">Zinc finger CHCC-type domain-containing protein</fullName>
    </recommendedName>
</protein>
<feature type="domain" description="Zinc finger CHCC-type" evidence="1">
    <location>
        <begin position="25"/>
        <end position="61"/>
    </location>
</feature>
<dbReference type="HOGENOM" id="CLU_083053_4_1_4"/>
<sequence>MTAPDDNKDDSQREVTITAKDLPLACPRPGSPLWARHPRIYLDVLKAPLGEAACPYCGTLYRFTGARPSGHHG</sequence>
<keyword evidence="3" id="KW-1185">Reference proteome</keyword>
<name>A0A0C5JBH4_9PROT</name>
<evidence type="ECO:0000313" key="2">
    <source>
        <dbReference type="EMBL" id="AJP49168.1"/>
    </source>
</evidence>
<dbReference type="Pfam" id="PF10276">
    <property type="entry name" value="zf-CHCC"/>
    <property type="match status" value="1"/>
</dbReference>
<evidence type="ECO:0000259" key="1">
    <source>
        <dbReference type="Pfam" id="PF10276"/>
    </source>
</evidence>
<dbReference type="KEGG" id="rbu:PG1C_13485"/>
<dbReference type="EMBL" id="CP010554">
    <property type="protein sequence ID" value="AJP49168.1"/>
    <property type="molecule type" value="Genomic_DNA"/>
</dbReference>
<dbReference type="AlphaFoldDB" id="A0A0C5JBH4"/>
<accession>A0A0C5JBH4</accession>
<dbReference type="Gene3D" id="2.60.260.40">
    <property type="entry name" value="q5lls5 like domains"/>
    <property type="match status" value="1"/>
</dbReference>